<dbReference type="SUPFAM" id="SSF52096">
    <property type="entry name" value="ClpP/crotonase"/>
    <property type="match status" value="1"/>
</dbReference>
<reference evidence="2" key="1">
    <citation type="journal article" date="2015" name="Proc. Natl. Acad. Sci. U.S.A.">
        <title>Networks of energetic and metabolic interactions define dynamics in microbial communities.</title>
        <authorList>
            <person name="Embree M."/>
            <person name="Liu J.K."/>
            <person name="Al-Bassam M.M."/>
            <person name="Zengler K."/>
        </authorList>
    </citation>
    <scope>NUCLEOTIDE SEQUENCE</scope>
</reference>
<dbReference type="EC" id="4.2.1.17" evidence="2"/>
<keyword evidence="2" id="KW-0456">Lyase</keyword>
<organism evidence="2">
    <name type="scientific">hydrocarbon metagenome</name>
    <dbReference type="NCBI Taxonomy" id="938273"/>
    <lineage>
        <taxon>unclassified sequences</taxon>
        <taxon>metagenomes</taxon>
        <taxon>ecological metagenomes</taxon>
    </lineage>
</organism>
<sequence>MPCDIRIVAEEAKVQFAFVRRGLTPELASHVIVPRIAGLSVAADLMLSGRMISGTEMARMGLASCALPARDVLPAALERARDFKKTAPVSVAISKYLLWRGLTATIDQMDAREFDLFQWVCRQPDAVEGILSFLEKRDPDWKMSAGNDLPDFLNDSF</sequence>
<dbReference type="Pfam" id="PF00378">
    <property type="entry name" value="ECH_1"/>
    <property type="match status" value="1"/>
</dbReference>
<comment type="similarity">
    <text evidence="1">Belongs to the enoyl-CoA hydratase/isomerase family.</text>
</comment>
<dbReference type="InterPro" id="IPR001753">
    <property type="entry name" value="Enoyl-CoA_hydra/iso"/>
</dbReference>
<dbReference type="Gene3D" id="1.10.12.10">
    <property type="entry name" value="Lyase 2-enoyl-coa Hydratase, Chain A, domain 2"/>
    <property type="match status" value="1"/>
</dbReference>
<evidence type="ECO:0000256" key="1">
    <source>
        <dbReference type="ARBA" id="ARBA00005254"/>
    </source>
</evidence>
<dbReference type="InterPro" id="IPR051053">
    <property type="entry name" value="ECH/Chromodomain_protein"/>
</dbReference>
<dbReference type="InterPro" id="IPR029045">
    <property type="entry name" value="ClpP/crotonase-like_dom_sf"/>
</dbReference>
<dbReference type="Gene3D" id="3.90.226.10">
    <property type="entry name" value="2-enoyl-CoA Hydratase, Chain A, domain 1"/>
    <property type="match status" value="1"/>
</dbReference>
<proteinExistence type="inferred from homology"/>
<dbReference type="CDD" id="cd06558">
    <property type="entry name" value="crotonase-like"/>
    <property type="match status" value="1"/>
</dbReference>
<evidence type="ECO:0000313" key="2">
    <source>
        <dbReference type="EMBL" id="KUG21550.1"/>
    </source>
</evidence>
<dbReference type="PANTHER" id="PTHR43684">
    <property type="match status" value="1"/>
</dbReference>
<dbReference type="InterPro" id="IPR014748">
    <property type="entry name" value="Enoyl-CoA_hydra_C"/>
</dbReference>
<dbReference type="EMBL" id="LNQE01001050">
    <property type="protein sequence ID" value="KUG21550.1"/>
    <property type="molecule type" value="Genomic_DNA"/>
</dbReference>
<comment type="caution">
    <text evidence="2">The sequence shown here is derived from an EMBL/GenBank/DDBJ whole genome shotgun (WGS) entry which is preliminary data.</text>
</comment>
<dbReference type="AlphaFoldDB" id="A0A0W8FLP3"/>
<protein>
    <submittedName>
        <fullName evidence="2">Enoyl-coa hydratase</fullName>
        <ecNumber evidence="2">4.2.1.17</ecNumber>
    </submittedName>
</protein>
<dbReference type="PANTHER" id="PTHR43684:SF4">
    <property type="entry name" value="ENOYL-COA HYDRATASE_ISOMERASE FAMILY PROTEIN (AFU_ORTHOLOGUE AFUA_1G01890)"/>
    <property type="match status" value="1"/>
</dbReference>
<dbReference type="GO" id="GO:0004300">
    <property type="term" value="F:enoyl-CoA hydratase activity"/>
    <property type="evidence" value="ECO:0007669"/>
    <property type="project" value="UniProtKB-EC"/>
</dbReference>
<name>A0A0W8FLP3_9ZZZZ</name>
<accession>A0A0W8FLP3</accession>
<gene>
    <name evidence="2" type="ORF">ASZ90_008685</name>
</gene>